<accession>A0A8S5NSR8</accession>
<name>A0A8S5NSR8_9CAUD</name>
<reference evidence="1" key="1">
    <citation type="journal article" date="2021" name="Proc. Natl. Acad. Sci. U.S.A.">
        <title>A Catalog of Tens of Thousands of Viruses from Human Metagenomes Reveals Hidden Associations with Chronic Diseases.</title>
        <authorList>
            <person name="Tisza M.J."/>
            <person name="Buck C.B."/>
        </authorList>
    </citation>
    <scope>NUCLEOTIDE SEQUENCE</scope>
    <source>
        <strain evidence="1">CtkmZ20</strain>
    </source>
</reference>
<dbReference type="Gene3D" id="1.10.3790.10">
    <property type="entry name" value="NinB"/>
    <property type="match status" value="1"/>
</dbReference>
<evidence type="ECO:0000313" key="1">
    <source>
        <dbReference type="EMBL" id="DAD97774.1"/>
    </source>
</evidence>
<protein>
    <submittedName>
        <fullName evidence="1">NinB recombination protein</fullName>
    </submittedName>
</protein>
<dbReference type="EMBL" id="BK015248">
    <property type="protein sequence ID" value="DAD97774.1"/>
    <property type="molecule type" value="Genomic_DNA"/>
</dbReference>
<organism evidence="1">
    <name type="scientific">Myoviridae sp. ctkmZ20</name>
    <dbReference type="NCBI Taxonomy" id="2825166"/>
    <lineage>
        <taxon>Viruses</taxon>
        <taxon>Duplodnaviria</taxon>
        <taxon>Heunggongvirae</taxon>
        <taxon>Uroviricota</taxon>
        <taxon>Caudoviricetes</taxon>
    </lineage>
</organism>
<sequence length="145" mass="17097">MMYNTKNPLEVQNLRLKIEKLIEKQSMVEVVEKKAKTLQQLKYLHTILAYFGLQTGNTLDEVKTCYFKRIVNRDLFVRQKHDDLLGTDREYVISTAKLTKEELSEAIERFRNWSSNVAGIYIPSSEEYIALLHIEHDIQNSKQYL</sequence>
<dbReference type="InterPro" id="IPR036619">
    <property type="entry name" value="NinB_sf"/>
</dbReference>
<proteinExistence type="predicted"/>